<protein>
    <submittedName>
        <fullName evidence="1">Uncharacterized protein</fullName>
    </submittedName>
</protein>
<reference evidence="1" key="1">
    <citation type="submission" date="2021-01" db="EMBL/GenBank/DDBJ databases">
        <authorList>
            <consortium name="Genoscope - CEA"/>
            <person name="William W."/>
        </authorList>
    </citation>
    <scope>NUCLEOTIDE SEQUENCE</scope>
</reference>
<sequence>MISQRLKVDIYDNSIPKYKIQLTNRPTYENQSINLRKKMHISIQKDSIQIQQLQKQQNKLWRLRVQNTQEYHNNQSNLIQRSNTIKIENSNSFNSKKCVNLIYNSPLNVIKQRGKSNKNNEFRQINRSLDCNNMMEILNEKNQIYKRRTLRLSLV</sequence>
<dbReference type="EMBL" id="CAJJDM010000020">
    <property type="protein sequence ID" value="CAD8054979.1"/>
    <property type="molecule type" value="Genomic_DNA"/>
</dbReference>
<keyword evidence="2" id="KW-1185">Reference proteome</keyword>
<proteinExistence type="predicted"/>
<dbReference type="OMA" id="QKPNEIG"/>
<evidence type="ECO:0000313" key="1">
    <source>
        <dbReference type="EMBL" id="CAD8054979.1"/>
    </source>
</evidence>
<dbReference type="Proteomes" id="UP000688137">
    <property type="component" value="Unassembled WGS sequence"/>
</dbReference>
<organism evidence="1 2">
    <name type="scientific">Paramecium primaurelia</name>
    <dbReference type="NCBI Taxonomy" id="5886"/>
    <lineage>
        <taxon>Eukaryota</taxon>
        <taxon>Sar</taxon>
        <taxon>Alveolata</taxon>
        <taxon>Ciliophora</taxon>
        <taxon>Intramacronucleata</taxon>
        <taxon>Oligohymenophorea</taxon>
        <taxon>Peniculida</taxon>
        <taxon>Parameciidae</taxon>
        <taxon>Paramecium</taxon>
    </lineage>
</organism>
<dbReference type="AlphaFoldDB" id="A0A8S1KII4"/>
<comment type="caution">
    <text evidence="1">The sequence shown here is derived from an EMBL/GenBank/DDBJ whole genome shotgun (WGS) entry which is preliminary data.</text>
</comment>
<evidence type="ECO:0000313" key="2">
    <source>
        <dbReference type="Proteomes" id="UP000688137"/>
    </source>
</evidence>
<accession>A0A8S1KII4</accession>
<name>A0A8S1KII4_PARPR</name>
<gene>
    <name evidence="1" type="ORF">PPRIM_AZ9-3.1.T0220320</name>
</gene>